<evidence type="ECO:0000313" key="2">
    <source>
        <dbReference type="EMBL" id="MBY13955.1"/>
    </source>
</evidence>
<dbReference type="EMBL" id="GGMR01001336">
    <property type="protein sequence ID" value="MBY13955.1"/>
    <property type="molecule type" value="Transcribed_RNA"/>
</dbReference>
<accession>A0A2S2N9Z3</accession>
<sequence length="133" mass="14712">MVHTYRRDKAFVHHSDDRHRNGRRTFANFHPAPAAPLPPSLRVTSRDQPADDDVASTSFLRNLRSSRMHLATSVLGPPKSIASAPPAYTLSGPVIGVIRPHFFCTPFARVVDAPPPPYTLQPSACCYVESFFT</sequence>
<name>A0A2S2N9Z3_SCHGA</name>
<dbReference type="AlphaFoldDB" id="A0A2S2N9Z3"/>
<proteinExistence type="predicted"/>
<gene>
    <name evidence="2" type="ORF">g.44332</name>
</gene>
<reference evidence="2" key="1">
    <citation type="submission" date="2018-04" db="EMBL/GenBank/DDBJ databases">
        <title>Transcriptome of Schizaphis graminum biotype I.</title>
        <authorList>
            <person name="Scully E.D."/>
            <person name="Geib S.M."/>
            <person name="Palmer N.A."/>
            <person name="Koch K."/>
            <person name="Bradshaw J."/>
            <person name="Heng-Moss T."/>
            <person name="Sarath G."/>
        </authorList>
    </citation>
    <scope>NUCLEOTIDE SEQUENCE</scope>
</reference>
<protein>
    <submittedName>
        <fullName evidence="2">Uncharacterized protein</fullName>
    </submittedName>
</protein>
<organism evidence="2">
    <name type="scientific">Schizaphis graminum</name>
    <name type="common">Green bug aphid</name>
    <dbReference type="NCBI Taxonomy" id="13262"/>
    <lineage>
        <taxon>Eukaryota</taxon>
        <taxon>Metazoa</taxon>
        <taxon>Ecdysozoa</taxon>
        <taxon>Arthropoda</taxon>
        <taxon>Hexapoda</taxon>
        <taxon>Insecta</taxon>
        <taxon>Pterygota</taxon>
        <taxon>Neoptera</taxon>
        <taxon>Paraneoptera</taxon>
        <taxon>Hemiptera</taxon>
        <taxon>Sternorrhyncha</taxon>
        <taxon>Aphidomorpha</taxon>
        <taxon>Aphidoidea</taxon>
        <taxon>Aphididae</taxon>
        <taxon>Aphidini</taxon>
        <taxon>Schizaphis</taxon>
    </lineage>
</organism>
<evidence type="ECO:0000256" key="1">
    <source>
        <dbReference type="SAM" id="MobiDB-lite"/>
    </source>
</evidence>
<feature type="region of interest" description="Disordered" evidence="1">
    <location>
        <begin position="20"/>
        <end position="53"/>
    </location>
</feature>